<evidence type="ECO:0008006" key="3">
    <source>
        <dbReference type="Google" id="ProtNLM"/>
    </source>
</evidence>
<organism evidence="1 2">
    <name type="scientific">Candidatus Nomurabacteria bacterium GW2011_GWE1_35_16</name>
    <dbReference type="NCBI Taxonomy" id="1618761"/>
    <lineage>
        <taxon>Bacteria</taxon>
        <taxon>Candidatus Nomuraibacteriota</taxon>
    </lineage>
</organism>
<comment type="caution">
    <text evidence="1">The sequence shown here is derived from an EMBL/GenBank/DDBJ whole genome shotgun (WGS) entry which is preliminary data.</text>
</comment>
<dbReference type="EMBL" id="LBPY01000015">
    <property type="protein sequence ID" value="KKP65973.1"/>
    <property type="molecule type" value="Genomic_DNA"/>
</dbReference>
<gene>
    <name evidence="1" type="ORF">UR64_C0015G0012</name>
</gene>
<name>A0A0G0B988_9BACT</name>
<sequence>MITVIEVKKNTNENNMNLVRRFTRKVQESGIIQKVKSKRYNERAPSKVKVKIATLKRINRKKNLEKLQKLGKAPLPTKRGHR</sequence>
<protein>
    <recommendedName>
        <fullName evidence="3">30S ribosomal protein S21</fullName>
    </recommendedName>
</protein>
<dbReference type="Proteomes" id="UP000034952">
    <property type="component" value="Unassembled WGS sequence"/>
</dbReference>
<evidence type="ECO:0000313" key="1">
    <source>
        <dbReference type="EMBL" id="KKP65973.1"/>
    </source>
</evidence>
<dbReference type="AlphaFoldDB" id="A0A0G0B988"/>
<proteinExistence type="predicted"/>
<reference evidence="1 2" key="1">
    <citation type="journal article" date="2015" name="Nature">
        <title>rRNA introns, odd ribosomes, and small enigmatic genomes across a large radiation of phyla.</title>
        <authorList>
            <person name="Brown C.T."/>
            <person name="Hug L.A."/>
            <person name="Thomas B.C."/>
            <person name="Sharon I."/>
            <person name="Castelle C.J."/>
            <person name="Singh A."/>
            <person name="Wilkins M.J."/>
            <person name="Williams K.H."/>
            <person name="Banfield J.F."/>
        </authorList>
    </citation>
    <scope>NUCLEOTIDE SEQUENCE [LARGE SCALE GENOMIC DNA]</scope>
</reference>
<accession>A0A0G0B988</accession>
<evidence type="ECO:0000313" key="2">
    <source>
        <dbReference type="Proteomes" id="UP000034952"/>
    </source>
</evidence>